<dbReference type="EMBL" id="NHMP01000006">
    <property type="protein sequence ID" value="OXE46020.1"/>
    <property type="molecule type" value="Genomic_DNA"/>
</dbReference>
<protein>
    <recommendedName>
        <fullName evidence="13 14">Chaperone protein DnaJ</fullName>
    </recommendedName>
</protein>
<keyword evidence="3 14" id="KW-0963">Cytoplasm</keyword>
<evidence type="ECO:0000259" key="17">
    <source>
        <dbReference type="PROSITE" id="PS51188"/>
    </source>
</evidence>
<evidence type="ECO:0000256" key="1">
    <source>
        <dbReference type="ARBA" id="ARBA00004496"/>
    </source>
</evidence>
<feature type="repeat" description="CXXCXGXG motif" evidence="14">
    <location>
        <begin position="155"/>
        <end position="162"/>
    </location>
</feature>
<dbReference type="GO" id="GO:0009408">
    <property type="term" value="P:response to heat"/>
    <property type="evidence" value="ECO:0007669"/>
    <property type="project" value="InterPro"/>
</dbReference>
<dbReference type="Pfam" id="PF01556">
    <property type="entry name" value="DnaJ_C"/>
    <property type="match status" value="1"/>
</dbReference>
<comment type="domain">
    <text evidence="14">The J domain is necessary and sufficient to stimulate DnaK ATPase activity. Zinc center 1 plays an important role in the autonomous, DnaK-independent chaperone activity of DnaJ. Zinc center 2 is essential for interaction with DnaK and for DnaJ activity.</text>
</comment>
<dbReference type="NCBIfam" id="NF008035">
    <property type="entry name" value="PRK10767.1"/>
    <property type="match status" value="1"/>
</dbReference>
<comment type="caution">
    <text evidence="18">The sequence shown here is derived from an EMBL/GenBank/DDBJ whole genome shotgun (WGS) entry which is preliminary data.</text>
</comment>
<dbReference type="Pfam" id="PF00226">
    <property type="entry name" value="DnaJ"/>
    <property type="match status" value="1"/>
</dbReference>
<dbReference type="SUPFAM" id="SSF46565">
    <property type="entry name" value="Chaperone J-domain"/>
    <property type="match status" value="1"/>
</dbReference>
<evidence type="ECO:0000256" key="15">
    <source>
        <dbReference type="PROSITE-ProRule" id="PRU00546"/>
    </source>
</evidence>
<dbReference type="AlphaFoldDB" id="A0A227KET8"/>
<feature type="binding site" evidence="14">
    <location>
        <position position="175"/>
    </location>
    <ligand>
        <name>Zn(2+)</name>
        <dbReference type="ChEBI" id="CHEBI:29105"/>
        <label>2</label>
    </ligand>
</feature>
<dbReference type="GeneID" id="78361956"/>
<keyword evidence="7 14" id="KW-0863">Zinc-finger</keyword>
<dbReference type="SMART" id="SM00271">
    <property type="entry name" value="DnaJ"/>
    <property type="match status" value="1"/>
</dbReference>
<evidence type="ECO:0000313" key="19">
    <source>
        <dbReference type="Proteomes" id="UP000214610"/>
    </source>
</evidence>
<dbReference type="Proteomes" id="UP000214610">
    <property type="component" value="Unassembled WGS sequence"/>
</dbReference>
<feature type="binding site" evidence="14">
    <location>
        <position position="194"/>
    </location>
    <ligand>
        <name>Zn(2+)</name>
        <dbReference type="ChEBI" id="CHEBI:29105"/>
        <label>2</label>
    </ligand>
</feature>
<dbReference type="CDD" id="cd06257">
    <property type="entry name" value="DnaJ"/>
    <property type="match status" value="1"/>
</dbReference>
<feature type="binding site" evidence="14">
    <location>
        <position position="211"/>
    </location>
    <ligand>
        <name>Zn(2+)</name>
        <dbReference type="ChEBI" id="CHEBI:29105"/>
        <label>1</label>
    </ligand>
</feature>
<evidence type="ECO:0000256" key="13">
    <source>
        <dbReference type="ARBA" id="ARBA00067609"/>
    </source>
</evidence>
<comment type="function">
    <text evidence="11 14">Participates actively in the response to hyperosmotic and heat shock by preventing the aggregation of stress-denatured proteins and by disaggregating proteins, also in an autonomous, DnaK-independent fashion. Unfolded proteins bind initially to DnaJ; upon interaction with the DnaJ-bound protein, DnaK hydrolyzes its bound ATP, resulting in the formation of a stable complex. GrpE releases ADP from DnaK; ATP binding to DnaK triggers the release of the substrate protein, thus completing the reaction cycle. Several rounds of ATP-dependent interactions between DnaJ, DnaK and GrpE are required for fully efficient folding. Also involved, together with DnaK and GrpE, in the DNA replication of plasmids through activation of initiation proteins.</text>
</comment>
<dbReference type="GO" id="GO:0031072">
    <property type="term" value="F:heat shock protein binding"/>
    <property type="evidence" value="ECO:0007669"/>
    <property type="project" value="InterPro"/>
</dbReference>
<feature type="domain" description="J" evidence="16">
    <location>
        <begin position="7"/>
        <end position="72"/>
    </location>
</feature>
<dbReference type="GO" id="GO:0042026">
    <property type="term" value="P:protein refolding"/>
    <property type="evidence" value="ECO:0007669"/>
    <property type="project" value="TreeGrafter"/>
</dbReference>
<evidence type="ECO:0000259" key="16">
    <source>
        <dbReference type="PROSITE" id="PS50076"/>
    </source>
</evidence>
<dbReference type="FunFam" id="1.10.287.110:FF:000034">
    <property type="entry name" value="Chaperone protein DnaJ"/>
    <property type="match status" value="1"/>
</dbReference>
<dbReference type="InterPro" id="IPR008971">
    <property type="entry name" value="HSP40/DnaJ_pept-bd"/>
</dbReference>
<evidence type="ECO:0000256" key="4">
    <source>
        <dbReference type="ARBA" id="ARBA00022705"/>
    </source>
</evidence>
<dbReference type="InterPro" id="IPR002939">
    <property type="entry name" value="DnaJ_C"/>
</dbReference>
<evidence type="ECO:0000256" key="3">
    <source>
        <dbReference type="ARBA" id="ARBA00022490"/>
    </source>
</evidence>
<dbReference type="InterPro" id="IPR012724">
    <property type="entry name" value="DnaJ"/>
</dbReference>
<dbReference type="GO" id="GO:0008270">
    <property type="term" value="F:zinc ion binding"/>
    <property type="evidence" value="ECO:0007669"/>
    <property type="project" value="UniProtKB-UniRule"/>
</dbReference>
<feature type="binding site" evidence="14">
    <location>
        <position position="172"/>
    </location>
    <ligand>
        <name>Zn(2+)</name>
        <dbReference type="ChEBI" id="CHEBI:29105"/>
        <label>2</label>
    </ligand>
</feature>
<dbReference type="PROSITE" id="PS51188">
    <property type="entry name" value="ZF_CR"/>
    <property type="match status" value="1"/>
</dbReference>
<dbReference type="PANTHER" id="PTHR43096">
    <property type="entry name" value="DNAJ HOMOLOG 1, MITOCHONDRIAL-RELATED"/>
    <property type="match status" value="1"/>
</dbReference>
<dbReference type="HAMAP" id="MF_01152">
    <property type="entry name" value="DnaJ"/>
    <property type="match status" value="1"/>
</dbReference>
<feature type="binding site" evidence="14">
    <location>
        <position position="208"/>
    </location>
    <ligand>
        <name>Zn(2+)</name>
        <dbReference type="ChEBI" id="CHEBI:29105"/>
        <label>1</label>
    </ligand>
</feature>
<evidence type="ECO:0000256" key="11">
    <source>
        <dbReference type="ARBA" id="ARBA00053423"/>
    </source>
</evidence>
<name>A0A227KET8_9BURK</name>
<accession>A0A227KET8</accession>
<feature type="domain" description="CR-type" evidence="17">
    <location>
        <begin position="142"/>
        <end position="220"/>
    </location>
</feature>
<evidence type="ECO:0000256" key="10">
    <source>
        <dbReference type="ARBA" id="ARBA00023186"/>
    </source>
</evidence>
<evidence type="ECO:0000256" key="12">
    <source>
        <dbReference type="ARBA" id="ARBA00061004"/>
    </source>
</evidence>
<dbReference type="FunFam" id="2.60.260.20:FF:000004">
    <property type="entry name" value="Molecular chaperone DnaJ"/>
    <property type="match status" value="1"/>
</dbReference>
<evidence type="ECO:0000256" key="2">
    <source>
        <dbReference type="ARBA" id="ARBA00011738"/>
    </source>
</evidence>
<keyword evidence="8 14" id="KW-0862">Zinc</keyword>
<dbReference type="GO" id="GO:0005524">
    <property type="term" value="F:ATP binding"/>
    <property type="evidence" value="ECO:0007669"/>
    <property type="project" value="InterPro"/>
</dbReference>
<comment type="subcellular location">
    <subcellularLocation>
        <location evidence="1 14">Cytoplasm</location>
    </subcellularLocation>
</comment>
<evidence type="ECO:0000313" key="18">
    <source>
        <dbReference type="EMBL" id="OXE46020.1"/>
    </source>
</evidence>
<gene>
    <name evidence="14" type="primary">dnaJ</name>
    <name evidence="18" type="ORF">ADH67_09875</name>
</gene>
<organism evidence="18 19">
    <name type="scientific">Turicimonas muris</name>
    <dbReference type="NCBI Taxonomy" id="1796652"/>
    <lineage>
        <taxon>Bacteria</taxon>
        <taxon>Pseudomonadati</taxon>
        <taxon>Pseudomonadota</taxon>
        <taxon>Betaproteobacteria</taxon>
        <taxon>Burkholderiales</taxon>
        <taxon>Sutterellaceae</taxon>
        <taxon>Turicimonas</taxon>
    </lineage>
</organism>
<proteinExistence type="inferred from homology"/>
<dbReference type="SUPFAM" id="SSF49493">
    <property type="entry name" value="HSP40/DnaJ peptide-binding domain"/>
    <property type="match status" value="2"/>
</dbReference>
<dbReference type="InterPro" id="IPR036410">
    <property type="entry name" value="HSP_DnaJ_Cys-rich_dom_sf"/>
</dbReference>
<feature type="repeat" description="CXXCXGXG motif" evidence="14">
    <location>
        <begin position="208"/>
        <end position="215"/>
    </location>
</feature>
<dbReference type="NCBIfam" id="TIGR02349">
    <property type="entry name" value="DnaJ_bact"/>
    <property type="match status" value="1"/>
</dbReference>
<dbReference type="PROSITE" id="PS50076">
    <property type="entry name" value="DNAJ_2"/>
    <property type="match status" value="1"/>
</dbReference>
<keyword evidence="19" id="KW-1185">Reference proteome</keyword>
<feature type="binding site" evidence="14">
    <location>
        <position position="155"/>
    </location>
    <ligand>
        <name>Zn(2+)</name>
        <dbReference type="ChEBI" id="CHEBI:29105"/>
        <label>1</label>
    </ligand>
</feature>
<comment type="similarity">
    <text evidence="12 14">Belongs to the DnaJ family.</text>
</comment>
<dbReference type="InterPro" id="IPR001623">
    <property type="entry name" value="DnaJ_domain"/>
</dbReference>
<comment type="subunit">
    <text evidence="2 14">Homodimer.</text>
</comment>
<dbReference type="GO" id="GO:0051082">
    <property type="term" value="F:unfolded protein binding"/>
    <property type="evidence" value="ECO:0007669"/>
    <property type="project" value="UniProtKB-UniRule"/>
</dbReference>
<dbReference type="InterPro" id="IPR018253">
    <property type="entry name" value="DnaJ_domain_CS"/>
</dbReference>
<dbReference type="PRINTS" id="PR00625">
    <property type="entry name" value="JDOMAIN"/>
</dbReference>
<dbReference type="SUPFAM" id="SSF57938">
    <property type="entry name" value="DnaJ/Hsp40 cysteine-rich domain"/>
    <property type="match status" value="1"/>
</dbReference>
<dbReference type="Pfam" id="PF00684">
    <property type="entry name" value="DnaJ_CXXCXGXG"/>
    <property type="match status" value="1"/>
</dbReference>
<dbReference type="GO" id="GO:0006260">
    <property type="term" value="P:DNA replication"/>
    <property type="evidence" value="ECO:0007669"/>
    <property type="project" value="UniProtKB-KW"/>
</dbReference>
<keyword evidence="10 14" id="KW-0143">Chaperone</keyword>
<evidence type="ECO:0000256" key="7">
    <source>
        <dbReference type="ARBA" id="ARBA00022771"/>
    </source>
</evidence>
<dbReference type="InterPro" id="IPR036869">
    <property type="entry name" value="J_dom_sf"/>
</dbReference>
<keyword evidence="4 14" id="KW-0235">DNA replication</keyword>
<dbReference type="InterPro" id="IPR001305">
    <property type="entry name" value="HSP_DnaJ_Cys-rich_dom"/>
</dbReference>
<keyword evidence="6 14" id="KW-0677">Repeat</keyword>
<sequence>MAEAELDYYEVLGVERTATQEEIKKNYRRLAMKYHPDRNHGDKAAEEKFKQVGEAYEVLSDPQKRAAYDRYGHSAFGGGQGGFGGFEGGFGGFSSAGFDNINDIFADFFGGQARSRGGNRNMRRGEDLQYEIEITLEQAAEGYETEILVPTWTKCEECDGTGAKKGTKPKQCPTCHGAGSVRVGAGFFQVEQTCPTCHGKGTVIDKPCPKCHGTGWKEERKKIQVQIPAGIDDGQKIRLAGRGYPGENGGSNGDLYVVVSVKQHDIFDRDGADLHLEMPLSFAQAALGGELEVPTLNGKLTLKIPEGTQSGKIFRLRGKGIKSLRTSNFGDLYVHTAVETPVNLTDEQKEILKNFEATLHKSKRSHHAPEKKGFFDKLGDLFK</sequence>
<dbReference type="RefSeq" id="WP_066593931.1">
    <property type="nucleotide sequence ID" value="NZ_CAJTBZ010000026.1"/>
</dbReference>
<dbReference type="Gene3D" id="2.10.230.10">
    <property type="entry name" value="Heat shock protein DnaJ, cysteine-rich domain"/>
    <property type="match status" value="1"/>
</dbReference>
<dbReference type="PROSITE" id="PS00636">
    <property type="entry name" value="DNAJ_1"/>
    <property type="match status" value="1"/>
</dbReference>
<feature type="binding site" evidence="14">
    <location>
        <position position="197"/>
    </location>
    <ligand>
        <name>Zn(2+)</name>
        <dbReference type="ChEBI" id="CHEBI:29105"/>
        <label>2</label>
    </ligand>
</feature>
<evidence type="ECO:0000256" key="6">
    <source>
        <dbReference type="ARBA" id="ARBA00022737"/>
    </source>
</evidence>
<dbReference type="GO" id="GO:0005737">
    <property type="term" value="C:cytoplasm"/>
    <property type="evidence" value="ECO:0007669"/>
    <property type="project" value="UniProtKB-SubCell"/>
</dbReference>
<reference evidence="19" key="1">
    <citation type="submission" date="2017-05" db="EMBL/GenBank/DDBJ databases">
        <title>Improved OligoMM genomes.</title>
        <authorList>
            <person name="Garzetti D."/>
        </authorList>
    </citation>
    <scope>NUCLEOTIDE SEQUENCE [LARGE SCALE GENOMIC DNA]</scope>
    <source>
        <strain evidence="19">YL45</strain>
    </source>
</reference>
<comment type="cofactor">
    <cofactor evidence="14">
        <name>Zn(2+)</name>
        <dbReference type="ChEBI" id="CHEBI:29105"/>
    </cofactor>
    <text evidence="14">Binds 2 Zn(2+) ions per monomer.</text>
</comment>
<dbReference type="CDD" id="cd10747">
    <property type="entry name" value="DnaJ_C"/>
    <property type="match status" value="1"/>
</dbReference>
<evidence type="ECO:0000256" key="9">
    <source>
        <dbReference type="ARBA" id="ARBA00023016"/>
    </source>
</evidence>
<dbReference type="PANTHER" id="PTHR43096:SF48">
    <property type="entry name" value="CHAPERONE PROTEIN DNAJ"/>
    <property type="match status" value="1"/>
</dbReference>
<dbReference type="Gene3D" id="2.60.260.20">
    <property type="entry name" value="Urease metallochaperone UreE, N-terminal domain"/>
    <property type="match status" value="2"/>
</dbReference>
<keyword evidence="5 14" id="KW-0479">Metal-binding</keyword>
<evidence type="ECO:0000256" key="5">
    <source>
        <dbReference type="ARBA" id="ARBA00022723"/>
    </source>
</evidence>
<keyword evidence="9 14" id="KW-0346">Stress response</keyword>
<feature type="binding site" evidence="14">
    <location>
        <position position="158"/>
    </location>
    <ligand>
        <name>Zn(2+)</name>
        <dbReference type="ChEBI" id="CHEBI:29105"/>
        <label>1</label>
    </ligand>
</feature>
<feature type="repeat" description="CXXCXGXG motif" evidence="14">
    <location>
        <begin position="194"/>
        <end position="201"/>
    </location>
</feature>
<evidence type="ECO:0000256" key="8">
    <source>
        <dbReference type="ARBA" id="ARBA00022833"/>
    </source>
</evidence>
<evidence type="ECO:0000256" key="14">
    <source>
        <dbReference type="HAMAP-Rule" id="MF_01152"/>
    </source>
</evidence>
<dbReference type="Gene3D" id="1.10.287.110">
    <property type="entry name" value="DnaJ domain"/>
    <property type="match status" value="1"/>
</dbReference>
<dbReference type="FunFam" id="2.10.230.10:FF:000002">
    <property type="entry name" value="Molecular chaperone DnaJ"/>
    <property type="match status" value="1"/>
</dbReference>
<feature type="repeat" description="CXXCXGXG motif" evidence="14">
    <location>
        <begin position="172"/>
        <end position="179"/>
    </location>
</feature>
<feature type="zinc finger region" description="CR-type" evidence="15">
    <location>
        <begin position="142"/>
        <end position="220"/>
    </location>
</feature>